<proteinExistence type="predicted"/>
<reference evidence="2" key="1">
    <citation type="journal article" date="2019" name="Int. J. Syst. Evol. Microbiol.">
        <title>The Global Catalogue of Microorganisms (GCM) 10K type strain sequencing project: providing services to taxonomists for standard genome sequencing and annotation.</title>
        <authorList>
            <consortium name="The Broad Institute Genomics Platform"/>
            <consortium name="The Broad Institute Genome Sequencing Center for Infectious Disease"/>
            <person name="Wu L."/>
            <person name="Ma J."/>
        </authorList>
    </citation>
    <scope>NUCLEOTIDE SEQUENCE [LARGE SCALE GENOMIC DNA]</scope>
    <source>
        <strain evidence="2">CGMCC 1.13574</strain>
    </source>
</reference>
<evidence type="ECO:0000313" key="1">
    <source>
        <dbReference type="EMBL" id="MFD2168417.1"/>
    </source>
</evidence>
<protein>
    <submittedName>
        <fullName evidence="1">Uncharacterized protein</fullName>
    </submittedName>
</protein>
<dbReference type="Proteomes" id="UP001597343">
    <property type="component" value="Unassembled WGS sequence"/>
</dbReference>
<keyword evidence="2" id="KW-1185">Reference proteome</keyword>
<evidence type="ECO:0000313" key="2">
    <source>
        <dbReference type="Proteomes" id="UP001597343"/>
    </source>
</evidence>
<organism evidence="1 2">
    <name type="scientific">Tumebacillus lipolyticus</name>
    <dbReference type="NCBI Taxonomy" id="1280370"/>
    <lineage>
        <taxon>Bacteria</taxon>
        <taxon>Bacillati</taxon>
        <taxon>Bacillota</taxon>
        <taxon>Bacilli</taxon>
        <taxon>Bacillales</taxon>
        <taxon>Alicyclobacillaceae</taxon>
        <taxon>Tumebacillus</taxon>
    </lineage>
</organism>
<comment type="caution">
    <text evidence="1">The sequence shown here is derived from an EMBL/GenBank/DDBJ whole genome shotgun (WGS) entry which is preliminary data.</text>
</comment>
<name>A0ABW4ZR53_9BACL</name>
<gene>
    <name evidence="1" type="ORF">ACFSOY_00005</name>
</gene>
<dbReference type="RefSeq" id="WP_386043117.1">
    <property type="nucleotide sequence ID" value="NZ_JBHUIO010000001.1"/>
</dbReference>
<accession>A0ABW4ZR53</accession>
<feature type="non-terminal residue" evidence="1">
    <location>
        <position position="1"/>
    </location>
</feature>
<dbReference type="EMBL" id="JBHUIO010000001">
    <property type="protein sequence ID" value="MFD2168417.1"/>
    <property type="molecule type" value="Genomic_DNA"/>
</dbReference>
<sequence>TRISLRNTRLVFKDQSFCSFASTALSRRQEIMYHISFSEVNSNFSLCENLMKDRLARIKPHRSSRSSLAATRLILSCPDISLNHTDQTNRNKMHPSLFPPALFSRSHRIAHKIGSLLKAHKKPLQQCQPQRSLGQHPLLNHFSFNYNDNHYQLQRGSTLNWR</sequence>